<dbReference type="EMBL" id="QUMO01000004">
    <property type="protein sequence ID" value="REF84642.1"/>
    <property type="molecule type" value="Genomic_DNA"/>
</dbReference>
<dbReference type="SUPFAM" id="SSF51735">
    <property type="entry name" value="NAD(P)-binding Rossmann-fold domains"/>
    <property type="match status" value="1"/>
</dbReference>
<evidence type="ECO:0000313" key="3">
    <source>
        <dbReference type="EMBL" id="REF84642.1"/>
    </source>
</evidence>
<dbReference type="RefSeq" id="WP_115837267.1">
    <property type="nucleotide sequence ID" value="NZ_CP025086.1"/>
</dbReference>
<dbReference type="PANTHER" id="PTHR43574">
    <property type="entry name" value="EPIMERASE-RELATED"/>
    <property type="match status" value="1"/>
</dbReference>
<dbReference type="Proteomes" id="UP000256900">
    <property type="component" value="Unassembled WGS sequence"/>
</dbReference>
<keyword evidence="1" id="KW-0520">NAD</keyword>
<gene>
    <name evidence="3" type="ORF">DES32_2752</name>
</gene>
<evidence type="ECO:0000313" key="4">
    <source>
        <dbReference type="Proteomes" id="UP000256900"/>
    </source>
</evidence>
<reference evidence="3 4" key="1">
    <citation type="submission" date="2018-08" db="EMBL/GenBank/DDBJ databases">
        <title>Genomic Encyclopedia of Type Strains, Phase IV (KMG-IV): sequencing the most valuable type-strain genomes for metagenomic binning, comparative biology and taxonomic classification.</title>
        <authorList>
            <person name="Goeker M."/>
        </authorList>
    </citation>
    <scope>NUCLEOTIDE SEQUENCE [LARGE SCALE GENOMIC DNA]</scope>
    <source>
        <strain evidence="3 4">BW863</strain>
    </source>
</reference>
<evidence type="ECO:0000256" key="1">
    <source>
        <dbReference type="ARBA" id="ARBA00023027"/>
    </source>
</evidence>
<sequence>MRVLVTGAAGFIGFHMARRLLERGDEVVGVDGFTPYYDVALKSAREVQLAQHGLFTGHRLMLEDSDALQRAYGDGFDIVYHFAAQAGVRYSLENPRAYVDANLVGTYNLLELMRANPPRHALMASTSSVYGANAKIPFFETDHADHPLTLYAASKKANEEMAHSYAHLFAVPTTMLRFFTVYGPWGRPDMALFKFVAAILAGQPIELYNHGKMRRDFTYIDDLVEAMLRLLHNAPPAPGSTHGSIAGDSLSPVAPWRVVNIGAGRPVELEDFVAAVERALGKKAERKLLPMQMGDVPATFANTDLLEKLTGYRPATSVEEGVPRFVAWYREHYGL</sequence>
<dbReference type="OrthoDB" id="9801785at2"/>
<comment type="caution">
    <text evidence="3">The sequence shown here is derived from an EMBL/GenBank/DDBJ whole genome shotgun (WGS) entry which is preliminary data.</text>
</comment>
<dbReference type="InterPro" id="IPR036291">
    <property type="entry name" value="NAD(P)-bd_dom_sf"/>
</dbReference>
<evidence type="ECO:0000259" key="2">
    <source>
        <dbReference type="Pfam" id="PF01370"/>
    </source>
</evidence>
<organism evidence="3 4">
    <name type="scientific">Methylovirgula ligni</name>
    <dbReference type="NCBI Taxonomy" id="569860"/>
    <lineage>
        <taxon>Bacteria</taxon>
        <taxon>Pseudomonadati</taxon>
        <taxon>Pseudomonadota</taxon>
        <taxon>Alphaproteobacteria</taxon>
        <taxon>Hyphomicrobiales</taxon>
        <taxon>Beijerinckiaceae</taxon>
        <taxon>Methylovirgula</taxon>
    </lineage>
</organism>
<dbReference type="Pfam" id="PF01370">
    <property type="entry name" value="Epimerase"/>
    <property type="match status" value="1"/>
</dbReference>
<dbReference type="AlphaFoldDB" id="A0A3D9YUP5"/>
<dbReference type="Gene3D" id="3.40.50.720">
    <property type="entry name" value="NAD(P)-binding Rossmann-like Domain"/>
    <property type="match status" value="1"/>
</dbReference>
<proteinExistence type="predicted"/>
<dbReference type="PRINTS" id="PR01713">
    <property type="entry name" value="NUCEPIMERASE"/>
</dbReference>
<dbReference type="CDD" id="cd05253">
    <property type="entry name" value="UDP_GE_SDE_e"/>
    <property type="match status" value="1"/>
</dbReference>
<protein>
    <submittedName>
        <fullName evidence="3">UDP-glucuronate 4-epimerase</fullName>
    </submittedName>
</protein>
<accession>A0A3D9YUP5</accession>
<name>A0A3D9YUP5_9HYPH</name>
<keyword evidence="4" id="KW-1185">Reference proteome</keyword>
<dbReference type="InterPro" id="IPR001509">
    <property type="entry name" value="Epimerase_deHydtase"/>
</dbReference>
<feature type="domain" description="NAD-dependent epimerase/dehydratase" evidence="2">
    <location>
        <begin position="3"/>
        <end position="233"/>
    </location>
</feature>